<organism evidence="2 3">
    <name type="scientific">Marmota monax</name>
    <name type="common">Woodchuck</name>
    <dbReference type="NCBI Taxonomy" id="9995"/>
    <lineage>
        <taxon>Eukaryota</taxon>
        <taxon>Metazoa</taxon>
        <taxon>Chordata</taxon>
        <taxon>Craniata</taxon>
        <taxon>Vertebrata</taxon>
        <taxon>Euteleostomi</taxon>
        <taxon>Mammalia</taxon>
        <taxon>Eutheria</taxon>
        <taxon>Euarchontoglires</taxon>
        <taxon>Glires</taxon>
        <taxon>Rodentia</taxon>
        <taxon>Sciuromorpha</taxon>
        <taxon>Sciuridae</taxon>
        <taxon>Xerinae</taxon>
        <taxon>Marmotini</taxon>
        <taxon>Marmota</taxon>
    </lineage>
</organism>
<reference evidence="2 3" key="1">
    <citation type="submission" date="2019-04" db="EMBL/GenBank/DDBJ databases">
        <authorList>
            <person name="Alioto T."/>
            <person name="Alioto T."/>
        </authorList>
    </citation>
    <scope>NUCLEOTIDE SEQUENCE [LARGE SCALE GENOMIC DNA]</scope>
</reference>
<dbReference type="Proteomes" id="UP000662637">
    <property type="component" value="Unassembled WGS sequence"/>
</dbReference>
<name>A0A5E4BG57_MARMO</name>
<evidence type="ECO:0000313" key="3">
    <source>
        <dbReference type="Proteomes" id="UP000335636"/>
    </source>
</evidence>
<dbReference type="AlphaFoldDB" id="A0A5E4BG57"/>
<accession>A0A5E4BG57</accession>
<keyword evidence="3" id="KW-1185">Reference proteome</keyword>
<sequence length="118" mass="13385">MESSNEDLHLPSEVLQHSVMWESPHLPPSLRILCFERQTASCQPADKFTAALWPCGACFPYSGPSHTRRLWCYPSLTRGEILEYQGVIGLQGKKWGADTGFYSEENLQIFPGLKPRFL</sequence>
<reference evidence="1" key="2">
    <citation type="submission" date="2020-08" db="EMBL/GenBank/DDBJ databases">
        <authorList>
            <person name="Shumante A."/>
            <person name="Zimin A.V."/>
            <person name="Puiu D."/>
            <person name="Salzberg S.L."/>
        </authorList>
    </citation>
    <scope>NUCLEOTIDE SEQUENCE</scope>
    <source>
        <strain evidence="1">WC2-LM</strain>
        <tissue evidence="1">Liver</tissue>
    </source>
</reference>
<evidence type="ECO:0000313" key="2">
    <source>
        <dbReference type="EMBL" id="VTJ67889.1"/>
    </source>
</evidence>
<proteinExistence type="predicted"/>
<gene>
    <name evidence="1" type="ORF">GHT09_005869</name>
    <name evidence="2" type="ORF">MONAX_5E032630</name>
</gene>
<dbReference type="Proteomes" id="UP000335636">
    <property type="component" value="Unassembled WGS sequence"/>
</dbReference>
<protein>
    <submittedName>
        <fullName evidence="2">Uncharacterized protein</fullName>
    </submittedName>
</protein>
<dbReference type="EMBL" id="CABDUW010000399">
    <property type="protein sequence ID" value="VTJ67889.1"/>
    <property type="molecule type" value="Genomic_DNA"/>
</dbReference>
<dbReference type="EMBL" id="WJEC01000519">
    <property type="protein sequence ID" value="KAF7482788.1"/>
    <property type="molecule type" value="Genomic_DNA"/>
</dbReference>
<evidence type="ECO:0000313" key="1">
    <source>
        <dbReference type="EMBL" id="KAF7482788.1"/>
    </source>
</evidence>